<dbReference type="EMBL" id="JABANP010000457">
    <property type="protein sequence ID" value="KAF4682115.1"/>
    <property type="molecule type" value="Genomic_DNA"/>
</dbReference>
<reference evidence="2 3" key="1">
    <citation type="submission" date="2020-04" db="EMBL/GenBank/DDBJ databases">
        <title>Perkinsus olseni comparative genomics.</title>
        <authorList>
            <person name="Bogema D.R."/>
        </authorList>
    </citation>
    <scope>NUCLEOTIDE SEQUENCE [LARGE SCALE GENOMIC DNA]</scope>
    <source>
        <strain evidence="2">00978-12</strain>
    </source>
</reference>
<proteinExistence type="predicted"/>
<feature type="signal peptide" evidence="1">
    <location>
        <begin position="1"/>
        <end position="21"/>
    </location>
</feature>
<evidence type="ECO:0000256" key="1">
    <source>
        <dbReference type="SAM" id="SignalP"/>
    </source>
</evidence>
<keyword evidence="1" id="KW-0732">Signal</keyword>
<evidence type="ECO:0000313" key="3">
    <source>
        <dbReference type="Proteomes" id="UP000541610"/>
    </source>
</evidence>
<feature type="chain" id="PRO_5029524815" evidence="1">
    <location>
        <begin position="22"/>
        <end position="213"/>
    </location>
</feature>
<accession>A0A7J6NDZ7</accession>
<protein>
    <submittedName>
        <fullName evidence="2">Uncharacterized protein</fullName>
    </submittedName>
</protein>
<dbReference type="Proteomes" id="UP000541610">
    <property type="component" value="Unassembled WGS sequence"/>
</dbReference>
<organism evidence="2 3">
    <name type="scientific">Perkinsus olseni</name>
    <name type="common">Perkinsus atlanticus</name>
    <dbReference type="NCBI Taxonomy" id="32597"/>
    <lineage>
        <taxon>Eukaryota</taxon>
        <taxon>Sar</taxon>
        <taxon>Alveolata</taxon>
        <taxon>Perkinsozoa</taxon>
        <taxon>Perkinsea</taxon>
        <taxon>Perkinsida</taxon>
        <taxon>Perkinsidae</taxon>
        <taxon>Perkinsus</taxon>
    </lineage>
</organism>
<dbReference type="AlphaFoldDB" id="A0A7J6NDZ7"/>
<comment type="caution">
    <text evidence="2">The sequence shown here is derived from an EMBL/GenBank/DDBJ whole genome shotgun (WGS) entry which is preliminary data.</text>
</comment>
<name>A0A7J6NDZ7_PEROL</name>
<gene>
    <name evidence="2" type="ORF">FOZ60_011026</name>
</gene>
<sequence length="213" mass="24258">MPRSSPFAVALLATVVVLVKAQLSFLLPWRNISFAQYRTPPWGRHDEAVVELTFKSVQGKDHVKMKVTVPTSEVTSPDILFRLDPTTKRVEFLNLTDDQKAEMNFFLGVLRDLGLIHEAELSQIKLRYRRTPNLFSVCLGDGEKLWSWLIVLKQRGIAEKTPEILEDKDLTNDGLIPEPDLPLIKVQYHPGEDRFSIRFGSGETLSASRERQS</sequence>
<evidence type="ECO:0000313" key="2">
    <source>
        <dbReference type="EMBL" id="KAF4682115.1"/>
    </source>
</evidence>